<dbReference type="Pfam" id="PF07228">
    <property type="entry name" value="SpoIIE"/>
    <property type="match status" value="1"/>
</dbReference>
<organism evidence="6 7">
    <name type="scientific">Marinilabilia rubra</name>
    <dbReference type="NCBI Taxonomy" id="2162893"/>
    <lineage>
        <taxon>Bacteria</taxon>
        <taxon>Pseudomonadati</taxon>
        <taxon>Bacteroidota</taxon>
        <taxon>Bacteroidia</taxon>
        <taxon>Marinilabiliales</taxon>
        <taxon>Marinilabiliaceae</taxon>
        <taxon>Marinilabilia</taxon>
    </lineage>
</organism>
<dbReference type="PANTHER" id="PTHR43547">
    <property type="entry name" value="TWO-COMPONENT HISTIDINE KINASE"/>
    <property type="match status" value="1"/>
</dbReference>
<dbReference type="OrthoDB" id="9809670at2"/>
<evidence type="ECO:0000313" key="7">
    <source>
        <dbReference type="Proteomes" id="UP000244956"/>
    </source>
</evidence>
<evidence type="ECO:0000313" key="6">
    <source>
        <dbReference type="EMBL" id="PWE01320.1"/>
    </source>
</evidence>
<feature type="domain" description="PPM-type phosphatase" evidence="4">
    <location>
        <begin position="895"/>
        <end position="1095"/>
    </location>
</feature>
<accession>A0A2U2BE21</accession>
<feature type="domain" description="Two component regulator three Y" evidence="5">
    <location>
        <begin position="719"/>
        <end position="781"/>
    </location>
</feature>
<name>A0A2U2BE21_9BACT</name>
<dbReference type="RefSeq" id="WP_109262770.1">
    <property type="nucleotide sequence ID" value="NZ_QEWP01000001.1"/>
</dbReference>
<dbReference type="GO" id="GO:0000155">
    <property type="term" value="F:phosphorelay sensor kinase activity"/>
    <property type="evidence" value="ECO:0007669"/>
    <property type="project" value="TreeGrafter"/>
</dbReference>
<dbReference type="Proteomes" id="UP000244956">
    <property type="component" value="Unassembled WGS sequence"/>
</dbReference>
<dbReference type="Pfam" id="PF07494">
    <property type="entry name" value="Reg_prop"/>
    <property type="match status" value="5"/>
</dbReference>
<keyword evidence="3" id="KW-0812">Transmembrane</keyword>
<dbReference type="InterPro" id="IPR011110">
    <property type="entry name" value="Reg_prop"/>
</dbReference>
<dbReference type="InterPro" id="IPR015943">
    <property type="entry name" value="WD40/YVTN_repeat-like_dom_sf"/>
</dbReference>
<evidence type="ECO:0000259" key="4">
    <source>
        <dbReference type="Pfam" id="PF07228"/>
    </source>
</evidence>
<dbReference type="SUPFAM" id="SSF63829">
    <property type="entry name" value="Calcium-dependent phosphotriesterase"/>
    <property type="match status" value="2"/>
</dbReference>
<dbReference type="EMBL" id="QEWP01000001">
    <property type="protein sequence ID" value="PWE01320.1"/>
    <property type="molecule type" value="Genomic_DNA"/>
</dbReference>
<evidence type="ECO:0000256" key="2">
    <source>
        <dbReference type="SAM" id="Coils"/>
    </source>
</evidence>
<protein>
    <submittedName>
        <fullName evidence="6">Serine/threonine protein phosphatase</fullName>
    </submittedName>
</protein>
<reference evidence="6 7" key="1">
    <citation type="submission" date="2018-05" db="EMBL/GenBank/DDBJ databases">
        <title>Marinilabilia rubrum sp. nov., isolated from saltern sediment.</title>
        <authorList>
            <person name="Zhang R."/>
        </authorList>
    </citation>
    <scope>NUCLEOTIDE SEQUENCE [LARGE SCALE GENOMIC DNA]</scope>
    <source>
        <strain evidence="6 7">WTE16</strain>
    </source>
</reference>
<evidence type="ECO:0000256" key="3">
    <source>
        <dbReference type="SAM" id="Phobius"/>
    </source>
</evidence>
<proteinExistence type="predicted"/>
<dbReference type="InterPro" id="IPR001932">
    <property type="entry name" value="PPM-type_phosphatase-like_dom"/>
</dbReference>
<dbReference type="Gene3D" id="3.60.40.10">
    <property type="entry name" value="PPM-type phosphatase domain"/>
    <property type="match status" value="1"/>
</dbReference>
<feature type="transmembrane region" description="Helical" evidence="3">
    <location>
        <begin position="790"/>
        <end position="809"/>
    </location>
</feature>
<gene>
    <name evidence="6" type="ORF">DDZ16_02205</name>
</gene>
<sequence>MKKNPKVYFFLFLLYGFLASSVEGRNHVELPNFDIGKGLSNNSVNVLFQDDYGFLWIGTEDGLNKYDGYGFKIYRHDPSNKYSIAGNHIQAIVQDDEKNLWIGTLNGGLSRLDYSTGKFYNYFADSNDPNALPENGIYGLLVDNRGRLWVKTQTYLSLFKGDSIGFENFGHFDNVFNVQESSKYPLVLESDTSILVGTKDGLNRFNTRNKHFTRFSCLASEENNRQESVFDVLPYNKGVYLVATSSGLQILEFSDENKALACKAANVESLTAVNDILQLQSGEVFLGTATGLKNVDVESFDSQAVEEVDAFLDNKIVTSICQDKTGIIWIGTRYNGLYKLNMTPSKFKTIPKSVLKNNSISSLNIQSVFQDDDGALWLGTIDSGIFKYNLKSKKIELLDFYCAETSTHQPNSVFVLKKDVLGKIWAGTNCGLFYFSPTQNRFVKFSNVINKRVGNLVKKNQIFALQDDLDGNLWIGARFGLYRFDGTHLFSYFYDSNDSSGLLDDRINSLCADERGNIWIGTASGLNVWDRELKQIKAIGLGMSEDFNGRIPVLSLNLSYRGSVLVGTRSGVYEVVSKDSKPRLMSGNDNLENDMIKAVVSDNTNRAWVATNKGISCLNPDGTAYNFDLVDGLPGYVFNQNSVFKNRSGTMFFGSTDGLCWFHPDSINYNLTLPPLAFTSIEVIRRGEKTESYWPQREAVEIKYRPFTSVEVEFSALEFTQPSKNKYKVFLQGYDSAWRPLTNENKVSFSNLLPGEYVLKIIASNNDFTWNNTPHELNIIVNPPLYLSNYAFAFYILAVIFIIHLFINYRVRHYRKANKELQEKNVNKKQIEAQREVLTRINRSLTDSINYARRIQRAMIPSEKAFAALFPQSFVYLRARDIVSGDFFWFHEQNDKTYIAAVDCTGHGVPGAFMSIIGIDLLKNIIEIQGVVSPSEILRTMNAELIRTLHKEQPVESIDGDINDGMDMSLLVIDRKTKVAEFAGAYNGFYLVRDNEILTFKGDRFPVGYLKDGVSPSFSKKEVQLQNNDILYLFSDGLPDQFGGPDHKKFKYRRFRLLLLNIHRMTFRDQKNMLHQKIEEWMNGENEQVDDMLVVGFKPYGG</sequence>
<evidence type="ECO:0000256" key="1">
    <source>
        <dbReference type="ARBA" id="ARBA00022553"/>
    </source>
</evidence>
<dbReference type="AlphaFoldDB" id="A0A2U2BE21"/>
<dbReference type="Gene3D" id="2.130.10.10">
    <property type="entry name" value="YVTN repeat-like/Quinoprotein amine dehydrogenase"/>
    <property type="match status" value="3"/>
</dbReference>
<dbReference type="PANTHER" id="PTHR43547:SF2">
    <property type="entry name" value="HYBRID SIGNAL TRANSDUCTION HISTIDINE KINASE C"/>
    <property type="match status" value="1"/>
</dbReference>
<keyword evidence="2" id="KW-0175">Coiled coil</keyword>
<dbReference type="Pfam" id="PF07495">
    <property type="entry name" value="Y_Y_Y"/>
    <property type="match status" value="1"/>
</dbReference>
<dbReference type="InterPro" id="IPR036457">
    <property type="entry name" value="PPM-type-like_dom_sf"/>
</dbReference>
<evidence type="ECO:0000259" key="5">
    <source>
        <dbReference type="Pfam" id="PF07495"/>
    </source>
</evidence>
<keyword evidence="3" id="KW-0472">Membrane</keyword>
<dbReference type="Gene3D" id="2.60.40.10">
    <property type="entry name" value="Immunoglobulins"/>
    <property type="match status" value="1"/>
</dbReference>
<keyword evidence="7" id="KW-1185">Reference proteome</keyword>
<dbReference type="InterPro" id="IPR013783">
    <property type="entry name" value="Ig-like_fold"/>
</dbReference>
<keyword evidence="1" id="KW-0597">Phosphoprotein</keyword>
<feature type="coiled-coil region" evidence="2">
    <location>
        <begin position="814"/>
        <end position="841"/>
    </location>
</feature>
<comment type="caution">
    <text evidence="6">The sequence shown here is derived from an EMBL/GenBank/DDBJ whole genome shotgun (WGS) entry which is preliminary data.</text>
</comment>
<dbReference type="InterPro" id="IPR011123">
    <property type="entry name" value="Y_Y_Y"/>
</dbReference>
<keyword evidence="3" id="KW-1133">Transmembrane helix</keyword>